<accession>A0A931HC62</accession>
<dbReference type="Proteomes" id="UP000617634">
    <property type="component" value="Unassembled WGS sequence"/>
</dbReference>
<sequence>MSRGASQVALDRATRDAAKAKFDSRYGTIKADMEKRGVAGRVIDETLATVKEGFDEAVAVVEERPAIVGGTLAILALWIFKGPIIDLITSIFGRETEPQEDSERD</sequence>
<dbReference type="EMBL" id="JADZGI010000001">
    <property type="protein sequence ID" value="MBH0113089.1"/>
    <property type="molecule type" value="Genomic_DNA"/>
</dbReference>
<protein>
    <submittedName>
        <fullName evidence="1">Uncharacterized protein</fullName>
    </submittedName>
</protein>
<comment type="caution">
    <text evidence="1">The sequence shown here is derived from an EMBL/GenBank/DDBJ whole genome shotgun (WGS) entry which is preliminary data.</text>
</comment>
<evidence type="ECO:0000313" key="2">
    <source>
        <dbReference type="Proteomes" id="UP000617634"/>
    </source>
</evidence>
<keyword evidence="2" id="KW-1185">Reference proteome</keyword>
<reference evidence="1" key="1">
    <citation type="submission" date="2020-11" db="EMBL/GenBank/DDBJ databases">
        <title>Novosphingobium aureum sp. nov., a marine bacterium isolated from sediment of a salt flat.</title>
        <authorList>
            <person name="Yoo Y."/>
            <person name="Kim J.-J."/>
        </authorList>
    </citation>
    <scope>NUCLEOTIDE SEQUENCE</scope>
    <source>
        <strain evidence="1">YJ-S2-02</strain>
    </source>
</reference>
<dbReference type="RefSeq" id="WP_197163071.1">
    <property type="nucleotide sequence ID" value="NZ_JADZGI010000001.1"/>
</dbReference>
<dbReference type="AlphaFoldDB" id="A0A931HC62"/>
<name>A0A931HC62_9SPHN</name>
<proteinExistence type="predicted"/>
<evidence type="ECO:0000313" key="1">
    <source>
        <dbReference type="EMBL" id="MBH0113089.1"/>
    </source>
</evidence>
<organism evidence="1 2">
    <name type="scientific">Novosphingobium aureum</name>
    <dbReference type="NCBI Taxonomy" id="2792964"/>
    <lineage>
        <taxon>Bacteria</taxon>
        <taxon>Pseudomonadati</taxon>
        <taxon>Pseudomonadota</taxon>
        <taxon>Alphaproteobacteria</taxon>
        <taxon>Sphingomonadales</taxon>
        <taxon>Sphingomonadaceae</taxon>
        <taxon>Novosphingobium</taxon>
    </lineage>
</organism>
<gene>
    <name evidence="1" type="ORF">I5E68_09030</name>
</gene>